<keyword evidence="5 10" id="KW-0067">ATP-binding</keyword>
<dbReference type="EC" id="6.1.1.18" evidence="2"/>
<dbReference type="Gene3D" id="1.10.8.1290">
    <property type="entry name" value="Glutaminyl-tRNA synthetase, non-specific RNA binding region part 1, domain 1"/>
    <property type="match status" value="1"/>
</dbReference>
<keyword evidence="17" id="KW-1185">Reference proteome</keyword>
<dbReference type="Gene3D" id="2.40.240.10">
    <property type="entry name" value="Ribosomal Protein L25, Chain P"/>
    <property type="match status" value="2"/>
</dbReference>
<dbReference type="InterPro" id="IPR050132">
    <property type="entry name" value="Gln/Glu-tRNA_Ligase"/>
</dbReference>
<dbReference type="FunFam" id="1.10.10.2420:FF:000001">
    <property type="entry name" value="Glutamine--tRNA ligase cytoplasmic"/>
    <property type="match status" value="1"/>
</dbReference>
<evidence type="ECO:0000256" key="2">
    <source>
        <dbReference type="ARBA" id="ARBA00012836"/>
    </source>
</evidence>
<evidence type="ECO:0000256" key="7">
    <source>
        <dbReference type="ARBA" id="ARBA00023146"/>
    </source>
</evidence>
<dbReference type="OrthoDB" id="10250478at2759"/>
<dbReference type="InterPro" id="IPR049437">
    <property type="entry name" value="tRNA-synt_1c_C2"/>
</dbReference>
<name>A0A4V1IXG6_9FUNG</name>
<dbReference type="Pfam" id="PF04558">
    <property type="entry name" value="tRNA_synt_1c_R1"/>
    <property type="match status" value="1"/>
</dbReference>
<dbReference type="EMBL" id="KZ992430">
    <property type="protein sequence ID" value="RKP10989.1"/>
    <property type="molecule type" value="Genomic_DNA"/>
</dbReference>
<dbReference type="Pfam" id="PF03950">
    <property type="entry name" value="tRNA-synt_1c_C"/>
    <property type="match status" value="1"/>
</dbReference>
<evidence type="ECO:0000313" key="17">
    <source>
        <dbReference type="Proteomes" id="UP000271241"/>
    </source>
</evidence>
<feature type="domain" description="Glutaminyl-tRNA synthetase class Ib non-specific RNA-binding" evidence="14">
    <location>
        <begin position="5"/>
        <end position="160"/>
    </location>
</feature>
<evidence type="ECO:0000259" key="11">
    <source>
        <dbReference type="Pfam" id="PF00749"/>
    </source>
</evidence>
<evidence type="ECO:0000259" key="13">
    <source>
        <dbReference type="Pfam" id="PF04557"/>
    </source>
</evidence>
<dbReference type="InterPro" id="IPR020059">
    <property type="entry name" value="Glu/Gln-tRNA-synth_Ib_codon-bd"/>
</dbReference>
<dbReference type="Pfam" id="PF20974">
    <property type="entry name" value="tRNA-synt_1c_C2"/>
    <property type="match status" value="1"/>
</dbReference>
<dbReference type="InterPro" id="IPR007639">
    <property type="entry name" value="Gln-tRNA-synth_Ib_RNA-bd_N"/>
</dbReference>
<feature type="domain" description="Glutamyl/glutaminyl-tRNA synthetase class Ib anti-codon binding" evidence="12">
    <location>
        <begin position="569"/>
        <end position="669"/>
    </location>
</feature>
<dbReference type="InterPro" id="IPR014729">
    <property type="entry name" value="Rossmann-like_a/b/a_fold"/>
</dbReference>
<evidence type="ECO:0000259" key="15">
    <source>
        <dbReference type="Pfam" id="PF20974"/>
    </source>
</evidence>
<dbReference type="InterPro" id="IPR004514">
    <property type="entry name" value="Gln-tRNA-synth"/>
</dbReference>
<dbReference type="InterPro" id="IPR042558">
    <property type="entry name" value="Gln-tRNA-synth_Ib_RNA-bd_N_1"/>
</dbReference>
<dbReference type="InterPro" id="IPR000924">
    <property type="entry name" value="Glu/Gln-tRNA-synth"/>
</dbReference>
<dbReference type="InterPro" id="IPR007638">
    <property type="entry name" value="Gln-tRNA-synth_Ib_RNA-bd_2"/>
</dbReference>
<evidence type="ECO:0000259" key="12">
    <source>
        <dbReference type="Pfam" id="PF03950"/>
    </source>
</evidence>
<evidence type="ECO:0000256" key="10">
    <source>
        <dbReference type="RuleBase" id="RU363037"/>
    </source>
</evidence>
<dbReference type="InterPro" id="IPR001412">
    <property type="entry name" value="aa-tRNA-synth_I_CS"/>
</dbReference>
<keyword evidence="3 10" id="KW-0436">Ligase</keyword>
<comment type="catalytic activity">
    <reaction evidence="9">
        <text>tRNA(Gln) + L-glutamine + ATP = L-glutaminyl-tRNA(Gln) + AMP + diphosphate</text>
        <dbReference type="Rhea" id="RHEA:20121"/>
        <dbReference type="Rhea" id="RHEA-COMP:9662"/>
        <dbReference type="Rhea" id="RHEA-COMP:9681"/>
        <dbReference type="ChEBI" id="CHEBI:30616"/>
        <dbReference type="ChEBI" id="CHEBI:33019"/>
        <dbReference type="ChEBI" id="CHEBI:58359"/>
        <dbReference type="ChEBI" id="CHEBI:78442"/>
        <dbReference type="ChEBI" id="CHEBI:78521"/>
        <dbReference type="ChEBI" id="CHEBI:456215"/>
        <dbReference type="EC" id="6.1.1.18"/>
    </reaction>
</comment>
<protein>
    <recommendedName>
        <fullName evidence="2">glutamine--tRNA ligase</fullName>
        <ecNumber evidence="2">6.1.1.18</ecNumber>
    </recommendedName>
    <alternativeName>
        <fullName evidence="8">Glutaminyl-tRNA synthetase</fullName>
    </alternativeName>
</protein>
<accession>A0A4V1IXG6</accession>
<dbReference type="SUPFAM" id="SSF50715">
    <property type="entry name" value="Ribosomal protein L25-like"/>
    <property type="match status" value="1"/>
</dbReference>
<evidence type="ECO:0000256" key="9">
    <source>
        <dbReference type="ARBA" id="ARBA00048270"/>
    </source>
</evidence>
<dbReference type="InterPro" id="IPR020058">
    <property type="entry name" value="Glu/Gln-tRNA-synth_Ib_cat-dom"/>
</dbReference>
<sequence>MADAAVALFQKIGLTEQKAKETAKNKKLTPLLQDAIAAAGFTEQGCDRATGTLLYSLASTISGDATVHLAFLAQEIAAQRLLTTDQVSAGIKYAEDHPQIERADFDRAAGVGVTVSEEEIASAVADYIAENKDAIVENRYRCLGPTLSKVKKLESLRWANAGLVKTTLEAQFTALLGPKDERDAPQKKVCYLKKPKQTAGAAAQAGKSTSAPVDTLAIATSNTLFFEGELSRLHRPGGNKQIKPSLMQEHLEATGGKVVTRFPPEPNGYLHIGHAKSINVNFGYAKAHDGICYLRYDDTNPEAEKEEYFVKIREAVEWLGYTPYKITYSSDYFGRLFDLAVELIKRDKAYVCHCTGEQIHAHRGGDEKGPRTACEHRTRPISESLEEFTKMRDGFYGEGEATLRMKMNLEDGNPQFWDLIAYRVLDTPHHRTGSQWRIYPTYDYTHCLVDSFENITHSMCTLEFRQSRESYYWLCDALEVYKPVQWEFGRLDITNTVLSKRKLLKLVEGGYVDGWDDPRLYTLPAIRRRGVPPEAVNAFAREVGVTTAKSTTEVSKLDYHVRSLLNERARRIMAVLQPVRVVITNLPEDHCVEVTVPNIPRKPEAGEHTIPFTKYLWIDADDFKETATPGYFRLAPGKSVGLLHANVVITCTNVKKDEATGRVVEVECVMETESPRKPKAFIQWVADSPAHASPVRAARVNIYNNLFMHSNPQDKSAVPGGWMTDINPNSLDIYEGALVETGFRDLLNDWHANQPKDRDLWMETCHFQFVRIGFFCLDKHTRLSTGADGKPQLDELVINRIVGLKEDTGKGGSNDQ</sequence>
<dbReference type="GO" id="GO:0005524">
    <property type="term" value="F:ATP binding"/>
    <property type="evidence" value="ECO:0007669"/>
    <property type="project" value="UniProtKB-KW"/>
</dbReference>
<dbReference type="Proteomes" id="UP000271241">
    <property type="component" value="Unassembled WGS sequence"/>
</dbReference>
<evidence type="ECO:0000256" key="5">
    <source>
        <dbReference type="ARBA" id="ARBA00022840"/>
    </source>
</evidence>
<dbReference type="GO" id="GO:0004819">
    <property type="term" value="F:glutamine-tRNA ligase activity"/>
    <property type="evidence" value="ECO:0007669"/>
    <property type="project" value="UniProtKB-EC"/>
</dbReference>
<dbReference type="PANTHER" id="PTHR43097:SF4">
    <property type="entry name" value="GLUTAMINE--TRNA LIGASE"/>
    <property type="match status" value="1"/>
</dbReference>
<evidence type="ECO:0000256" key="4">
    <source>
        <dbReference type="ARBA" id="ARBA00022741"/>
    </source>
</evidence>
<evidence type="ECO:0000256" key="1">
    <source>
        <dbReference type="ARBA" id="ARBA00005594"/>
    </source>
</evidence>
<dbReference type="Gene3D" id="3.40.50.620">
    <property type="entry name" value="HUPs"/>
    <property type="match status" value="1"/>
</dbReference>
<dbReference type="InterPro" id="IPR011035">
    <property type="entry name" value="Ribosomal_bL25/Gln-tRNA_synth"/>
</dbReference>
<gene>
    <name evidence="16" type="ORF">THASP1DRAFT_12131</name>
</gene>
<dbReference type="CDD" id="cd00807">
    <property type="entry name" value="GlnRS_core"/>
    <property type="match status" value="1"/>
</dbReference>
<dbReference type="InterPro" id="IPR042559">
    <property type="entry name" value="Gln-tRNA-synth_Ib_RNA-bd_N_2"/>
</dbReference>
<evidence type="ECO:0000256" key="6">
    <source>
        <dbReference type="ARBA" id="ARBA00022917"/>
    </source>
</evidence>
<dbReference type="FunFam" id="1.10.8.1290:FF:000002">
    <property type="entry name" value="Glutamine--tRNA ligase cytoplasmic"/>
    <property type="match status" value="1"/>
</dbReference>
<dbReference type="FunFam" id="2.40.240.10:FF:000007">
    <property type="entry name" value="Glutamine--tRNA ligase"/>
    <property type="match status" value="1"/>
</dbReference>
<organism evidence="16 17">
    <name type="scientific">Thamnocephalis sphaerospora</name>
    <dbReference type="NCBI Taxonomy" id="78915"/>
    <lineage>
        <taxon>Eukaryota</taxon>
        <taxon>Fungi</taxon>
        <taxon>Fungi incertae sedis</taxon>
        <taxon>Zoopagomycota</taxon>
        <taxon>Zoopagomycotina</taxon>
        <taxon>Zoopagomycetes</taxon>
        <taxon>Zoopagales</taxon>
        <taxon>Sigmoideomycetaceae</taxon>
        <taxon>Thamnocephalis</taxon>
    </lineage>
</organism>
<keyword evidence="4 10" id="KW-0547">Nucleotide-binding</keyword>
<dbReference type="PANTHER" id="PTHR43097">
    <property type="entry name" value="GLUTAMINE-TRNA LIGASE"/>
    <property type="match status" value="1"/>
</dbReference>
<dbReference type="FunFam" id="3.40.50.620:FF:000037">
    <property type="entry name" value="Glutamine--tRNA ligase cytoplasmic"/>
    <property type="match status" value="1"/>
</dbReference>
<proteinExistence type="inferred from homology"/>
<dbReference type="NCBIfam" id="TIGR00440">
    <property type="entry name" value="glnS"/>
    <property type="match status" value="1"/>
</dbReference>
<dbReference type="Gene3D" id="1.10.10.2420">
    <property type="match status" value="1"/>
</dbReference>
<dbReference type="PRINTS" id="PR00987">
    <property type="entry name" value="TRNASYNTHGLU"/>
</dbReference>
<feature type="domain" description="tRNA synthetases class I (E and Q) anti-codon binding" evidence="15">
    <location>
        <begin position="681"/>
        <end position="746"/>
    </location>
</feature>
<dbReference type="SUPFAM" id="SSF52374">
    <property type="entry name" value="Nucleotidylyl transferase"/>
    <property type="match status" value="1"/>
</dbReference>
<dbReference type="GO" id="GO:0005829">
    <property type="term" value="C:cytosol"/>
    <property type="evidence" value="ECO:0007669"/>
    <property type="project" value="TreeGrafter"/>
</dbReference>
<evidence type="ECO:0000313" key="16">
    <source>
        <dbReference type="EMBL" id="RKP10989.1"/>
    </source>
</evidence>
<keyword evidence="6 10" id="KW-0648">Protein biosynthesis</keyword>
<dbReference type="PROSITE" id="PS00178">
    <property type="entry name" value="AA_TRNA_LIGASE_I"/>
    <property type="match status" value="1"/>
</dbReference>
<dbReference type="FunFam" id="1.10.1160.10:FF:000001">
    <property type="entry name" value="Glutamine--tRNA ligase"/>
    <property type="match status" value="1"/>
</dbReference>
<keyword evidence="7 10" id="KW-0030">Aminoacyl-tRNA synthetase</keyword>
<comment type="similarity">
    <text evidence="1 10">Belongs to the class-I aminoacyl-tRNA synthetase family.</text>
</comment>
<dbReference type="GO" id="GO:0006425">
    <property type="term" value="P:glutaminyl-tRNA aminoacylation"/>
    <property type="evidence" value="ECO:0007669"/>
    <property type="project" value="InterPro"/>
</dbReference>
<evidence type="ECO:0000256" key="3">
    <source>
        <dbReference type="ARBA" id="ARBA00022598"/>
    </source>
</evidence>
<dbReference type="InterPro" id="IPR020056">
    <property type="entry name" value="Rbsml_bL25/Gln-tRNA_synth_N"/>
</dbReference>
<feature type="domain" description="Glutaminyl-tRNA synthetase class Ib non-specific RNA-binding" evidence="13">
    <location>
        <begin position="164"/>
        <end position="250"/>
    </location>
</feature>
<evidence type="ECO:0000256" key="8">
    <source>
        <dbReference type="ARBA" id="ARBA00030466"/>
    </source>
</evidence>
<evidence type="ECO:0000259" key="14">
    <source>
        <dbReference type="Pfam" id="PF04558"/>
    </source>
</evidence>
<feature type="domain" description="Glutamyl/glutaminyl-tRNA synthetase class Ib catalytic" evidence="11">
    <location>
        <begin position="257"/>
        <end position="565"/>
    </location>
</feature>
<reference evidence="17" key="1">
    <citation type="journal article" date="2018" name="Nat. Microbiol.">
        <title>Leveraging single-cell genomics to expand the fungal tree of life.</title>
        <authorList>
            <person name="Ahrendt S.R."/>
            <person name="Quandt C.A."/>
            <person name="Ciobanu D."/>
            <person name="Clum A."/>
            <person name="Salamov A."/>
            <person name="Andreopoulos B."/>
            <person name="Cheng J.F."/>
            <person name="Woyke T."/>
            <person name="Pelin A."/>
            <person name="Henrissat B."/>
            <person name="Reynolds N.K."/>
            <person name="Benny G.L."/>
            <person name="Smith M.E."/>
            <person name="James T.Y."/>
            <person name="Grigoriev I.V."/>
        </authorList>
    </citation>
    <scope>NUCLEOTIDE SEQUENCE [LARGE SCALE GENOMIC DNA]</scope>
    <source>
        <strain evidence="17">RSA 1356</strain>
    </source>
</reference>
<dbReference type="AlphaFoldDB" id="A0A4V1IXG6"/>
<dbReference type="STRING" id="78915.A0A4V1IXG6"/>
<dbReference type="Pfam" id="PF04557">
    <property type="entry name" value="tRNA_synt_1c_R2"/>
    <property type="match status" value="1"/>
</dbReference>
<dbReference type="Pfam" id="PF00749">
    <property type="entry name" value="tRNA-synt_1c"/>
    <property type="match status" value="1"/>
</dbReference>